<dbReference type="PANTHER" id="PTHR48475:SF2">
    <property type="entry name" value="RIBONUCLEASE H"/>
    <property type="match status" value="1"/>
</dbReference>
<accession>A0AAD8MDC8</accession>
<feature type="domain" description="Reverse transcriptase/retrotransposon-derived protein RNase H-like" evidence="1">
    <location>
        <begin position="80"/>
        <end position="178"/>
    </location>
</feature>
<organism evidence="2 3">
    <name type="scientific">Heracleum sosnowskyi</name>
    <dbReference type="NCBI Taxonomy" id="360622"/>
    <lineage>
        <taxon>Eukaryota</taxon>
        <taxon>Viridiplantae</taxon>
        <taxon>Streptophyta</taxon>
        <taxon>Embryophyta</taxon>
        <taxon>Tracheophyta</taxon>
        <taxon>Spermatophyta</taxon>
        <taxon>Magnoliopsida</taxon>
        <taxon>eudicotyledons</taxon>
        <taxon>Gunneridae</taxon>
        <taxon>Pentapetalae</taxon>
        <taxon>asterids</taxon>
        <taxon>campanulids</taxon>
        <taxon>Apiales</taxon>
        <taxon>Apiaceae</taxon>
        <taxon>Apioideae</taxon>
        <taxon>apioid superclade</taxon>
        <taxon>Tordylieae</taxon>
        <taxon>Tordyliinae</taxon>
        <taxon>Heracleum</taxon>
    </lineage>
</organism>
<comment type="caution">
    <text evidence="2">The sequence shown here is derived from an EMBL/GenBank/DDBJ whole genome shotgun (WGS) entry which is preliminary data.</text>
</comment>
<dbReference type="InterPro" id="IPR041577">
    <property type="entry name" value="RT_RNaseH_2"/>
</dbReference>
<name>A0AAD8MDC8_9APIA</name>
<dbReference type="Pfam" id="PF17919">
    <property type="entry name" value="RT_RNaseH_2"/>
    <property type="match status" value="1"/>
</dbReference>
<dbReference type="InterPro" id="IPR043502">
    <property type="entry name" value="DNA/RNA_pol_sf"/>
</dbReference>
<dbReference type="PANTHER" id="PTHR48475">
    <property type="entry name" value="RIBONUCLEASE H"/>
    <property type="match status" value="1"/>
</dbReference>
<dbReference type="InterPro" id="IPR043128">
    <property type="entry name" value="Rev_trsase/Diguanyl_cyclase"/>
</dbReference>
<dbReference type="SUPFAM" id="SSF56672">
    <property type="entry name" value="DNA/RNA polymerases"/>
    <property type="match status" value="1"/>
</dbReference>
<dbReference type="EMBL" id="JAUIZM010000008">
    <property type="protein sequence ID" value="KAK1368103.1"/>
    <property type="molecule type" value="Genomic_DNA"/>
</dbReference>
<evidence type="ECO:0000259" key="1">
    <source>
        <dbReference type="Pfam" id="PF17919"/>
    </source>
</evidence>
<keyword evidence="3" id="KW-1185">Reference proteome</keyword>
<gene>
    <name evidence="2" type="ORF">POM88_034195</name>
</gene>
<reference evidence="2" key="1">
    <citation type="submission" date="2023-02" db="EMBL/GenBank/DDBJ databases">
        <title>Genome of toxic invasive species Heracleum sosnowskyi carries increased number of genes despite the absence of recent whole-genome duplications.</title>
        <authorList>
            <person name="Schelkunov M."/>
            <person name="Shtratnikova V."/>
            <person name="Makarenko M."/>
            <person name="Klepikova A."/>
            <person name="Omelchenko D."/>
            <person name="Novikova G."/>
            <person name="Obukhova E."/>
            <person name="Bogdanov V."/>
            <person name="Penin A."/>
            <person name="Logacheva M."/>
        </authorList>
    </citation>
    <scope>NUCLEOTIDE SEQUENCE</scope>
    <source>
        <strain evidence="2">Hsosn_3</strain>
        <tissue evidence="2">Leaf</tissue>
    </source>
</reference>
<proteinExistence type="predicted"/>
<reference evidence="2" key="2">
    <citation type="submission" date="2023-05" db="EMBL/GenBank/DDBJ databases">
        <authorList>
            <person name="Schelkunov M.I."/>
        </authorList>
    </citation>
    <scope>NUCLEOTIDE SEQUENCE</scope>
    <source>
        <strain evidence="2">Hsosn_3</strain>
        <tissue evidence="2">Leaf</tissue>
    </source>
</reference>
<dbReference type="CDD" id="cd09274">
    <property type="entry name" value="RNase_HI_RT_Ty3"/>
    <property type="match status" value="1"/>
</dbReference>
<dbReference type="AlphaFoldDB" id="A0AAD8MDC8"/>
<dbReference type="Gene3D" id="3.30.70.270">
    <property type="match status" value="1"/>
</dbReference>
<dbReference type="Gene3D" id="3.10.20.370">
    <property type="match status" value="1"/>
</dbReference>
<sequence length="213" mass="24337">MVGEVSGGRTPAGNWETQFSGGVLRQPGNILRDPFSKPYRPGFDPSNPNFVLENWRFISKYGDKCLSFFKALKKVKDFEWTTESQEAFEKLKKYMAEAPLLAKPSPEDTLYLYLAASDQALGAVLVMEERKVQKPVYYVSKILHGAELNYYVIEKFALALITALRKLRPYFQAHKIEVLTDQPLRSILHSPKASGRLIKWAIELGEFDIKYKP</sequence>
<evidence type="ECO:0000313" key="2">
    <source>
        <dbReference type="EMBL" id="KAK1368103.1"/>
    </source>
</evidence>
<evidence type="ECO:0000313" key="3">
    <source>
        <dbReference type="Proteomes" id="UP001237642"/>
    </source>
</evidence>
<dbReference type="Proteomes" id="UP001237642">
    <property type="component" value="Unassembled WGS sequence"/>
</dbReference>
<protein>
    <recommendedName>
        <fullName evidence="1">Reverse transcriptase/retrotransposon-derived protein RNase H-like domain-containing protein</fullName>
    </recommendedName>
</protein>